<evidence type="ECO:0000313" key="2">
    <source>
        <dbReference type="Proteomes" id="UP000078295"/>
    </source>
</evidence>
<dbReference type="EMBL" id="LXHQ01000017">
    <property type="protein sequence ID" value="OAV26996.1"/>
    <property type="molecule type" value="Genomic_DNA"/>
</dbReference>
<dbReference type="Proteomes" id="UP000078295">
    <property type="component" value="Unassembled WGS sequence"/>
</dbReference>
<gene>
    <name evidence="1" type="ORF">AO370_0450</name>
</gene>
<accession>A0AB36DQM2</accession>
<protein>
    <submittedName>
        <fullName evidence="1">Uncharacterized protein</fullName>
    </submittedName>
</protein>
<proteinExistence type="predicted"/>
<comment type="caution">
    <text evidence="1">The sequence shown here is derived from an EMBL/GenBank/DDBJ whole genome shotgun (WGS) entry which is preliminary data.</text>
</comment>
<dbReference type="AlphaFoldDB" id="A0AB36DQM2"/>
<organism evidence="1 2">
    <name type="scientific">Moraxella catarrhalis</name>
    <name type="common">Branhamella catarrhalis</name>
    <dbReference type="NCBI Taxonomy" id="480"/>
    <lineage>
        <taxon>Bacteria</taxon>
        <taxon>Pseudomonadati</taxon>
        <taxon>Pseudomonadota</taxon>
        <taxon>Gammaproteobacteria</taxon>
        <taxon>Moraxellales</taxon>
        <taxon>Moraxellaceae</taxon>
        <taxon>Moraxella</taxon>
    </lineage>
</organism>
<reference evidence="1 2" key="1">
    <citation type="journal article" date="2016" name="Genome Biol. Evol.">
        <title>Comparative Genomic Analyses of the Moraxella catarrhalis Serosensitive and Seroresistant Lineages Demonstrate Their Independent Evolution.</title>
        <authorList>
            <person name="Earl J.P."/>
            <person name="de Vries S.P."/>
            <person name="Ahmed A."/>
            <person name="Powell E."/>
            <person name="Schultz M.P."/>
            <person name="Hermans P.W."/>
            <person name="Hill D.J."/>
            <person name="Zhou Z."/>
            <person name="Constantinidou C.I."/>
            <person name="Hu F.Z."/>
            <person name="Bootsma H.J."/>
            <person name="Ehrlich G.D."/>
        </authorList>
    </citation>
    <scope>NUCLEOTIDE SEQUENCE [LARGE SCALE GENOMIC DNA]</scope>
    <source>
        <strain evidence="1 2">F23</strain>
    </source>
</reference>
<sequence length="38" mass="4467">MPSEFGGGYNDLMEHWRNDLKDLAKVVNFTNIQELLDR</sequence>
<name>A0AB36DQM2_MORCA</name>
<evidence type="ECO:0000313" key="1">
    <source>
        <dbReference type="EMBL" id="OAV26996.1"/>
    </source>
</evidence>